<evidence type="ECO:0000256" key="1">
    <source>
        <dbReference type="SAM" id="SignalP"/>
    </source>
</evidence>
<dbReference type="AlphaFoldDB" id="A0A163PCR5"/>
<reference evidence="3" key="1">
    <citation type="submission" date="2016-01" db="EMBL/GenBank/DDBJ databases">
        <title>Draft genome of Chromobacterium sp. F49.</title>
        <authorList>
            <person name="Hong K.W."/>
        </authorList>
    </citation>
    <scope>NUCLEOTIDE SEQUENCE [LARGE SCALE GENOMIC DNA]</scope>
    <source>
        <strain evidence="3">P7IIIA</strain>
    </source>
</reference>
<accession>A0A163PCR5</accession>
<dbReference type="OrthoDB" id="2968672at2"/>
<protein>
    <submittedName>
        <fullName evidence="2">Uncharacterized protein</fullName>
    </submittedName>
</protein>
<evidence type="ECO:0000313" key="2">
    <source>
        <dbReference type="EMBL" id="KZE63339.1"/>
    </source>
</evidence>
<evidence type="ECO:0000313" key="3">
    <source>
        <dbReference type="Proteomes" id="UP000076567"/>
    </source>
</evidence>
<gene>
    <name evidence="2" type="ORF">AWM68_15065</name>
</gene>
<sequence length="144" mass="16453">MSKKKKVFYVIGLSALLMVSALPLINIQTGTNEAEIIKPEAVMASSLYPLMDKDWAVNYHVKKKRIYIENIIPRFSFQGSHTKTPGNQDGYIAVFINNKWRMNANQSMFILNRMTPGKHKITLQLKKKDGSDYGLKKDIVVHIQ</sequence>
<comment type="caution">
    <text evidence="2">The sequence shown here is derived from an EMBL/GenBank/DDBJ whole genome shotgun (WGS) entry which is preliminary data.</text>
</comment>
<feature type="signal peptide" evidence="1">
    <location>
        <begin position="1"/>
        <end position="21"/>
    </location>
</feature>
<dbReference type="RefSeq" id="WP_066245803.1">
    <property type="nucleotide sequence ID" value="NZ_LRFC01000039.1"/>
</dbReference>
<dbReference type="EMBL" id="LRFC01000039">
    <property type="protein sequence ID" value="KZE63339.1"/>
    <property type="molecule type" value="Genomic_DNA"/>
</dbReference>
<feature type="chain" id="PRO_5039277078" evidence="1">
    <location>
        <begin position="22"/>
        <end position="144"/>
    </location>
</feature>
<proteinExistence type="predicted"/>
<keyword evidence="1" id="KW-0732">Signal</keyword>
<name>A0A163PCR5_9BACL</name>
<keyword evidence="3" id="KW-1185">Reference proteome</keyword>
<organism evidence="2 3">
    <name type="scientific">Fictibacillus phosphorivorans</name>
    <dbReference type="NCBI Taxonomy" id="1221500"/>
    <lineage>
        <taxon>Bacteria</taxon>
        <taxon>Bacillati</taxon>
        <taxon>Bacillota</taxon>
        <taxon>Bacilli</taxon>
        <taxon>Bacillales</taxon>
        <taxon>Fictibacillaceae</taxon>
        <taxon>Fictibacillus</taxon>
    </lineage>
</organism>
<dbReference type="Proteomes" id="UP000076567">
    <property type="component" value="Unassembled WGS sequence"/>
</dbReference>